<dbReference type="EnsemblMetazoa" id="CapteT187489">
    <property type="protein sequence ID" value="CapteP187489"/>
    <property type="gene ID" value="CapteG187489"/>
</dbReference>
<evidence type="ECO:0000256" key="1">
    <source>
        <dbReference type="SAM" id="Phobius"/>
    </source>
</evidence>
<gene>
    <name evidence="2" type="ORF">CAPTEDRAFT_187489</name>
</gene>
<dbReference type="InterPro" id="IPR011029">
    <property type="entry name" value="DEATH-like_dom_sf"/>
</dbReference>
<keyword evidence="1" id="KW-1133">Transmembrane helix</keyword>
<organism evidence="2">
    <name type="scientific">Capitella teleta</name>
    <name type="common">Polychaete worm</name>
    <dbReference type="NCBI Taxonomy" id="283909"/>
    <lineage>
        <taxon>Eukaryota</taxon>
        <taxon>Metazoa</taxon>
        <taxon>Spiralia</taxon>
        <taxon>Lophotrochozoa</taxon>
        <taxon>Annelida</taxon>
        <taxon>Polychaeta</taxon>
        <taxon>Sedentaria</taxon>
        <taxon>Scolecida</taxon>
        <taxon>Capitellidae</taxon>
        <taxon>Capitella</taxon>
    </lineage>
</organism>
<dbReference type="EMBL" id="KB309212">
    <property type="protein sequence ID" value="ELT95160.1"/>
    <property type="molecule type" value="Genomic_DNA"/>
</dbReference>
<evidence type="ECO:0000313" key="4">
    <source>
        <dbReference type="Proteomes" id="UP000014760"/>
    </source>
</evidence>
<evidence type="ECO:0000313" key="3">
    <source>
        <dbReference type="EnsemblMetazoa" id="CapteP187489"/>
    </source>
</evidence>
<proteinExistence type="predicted"/>
<dbReference type="HOGENOM" id="CLU_483358_0_0_1"/>
<dbReference type="SUPFAM" id="SSF47986">
    <property type="entry name" value="DEATH domain"/>
    <property type="match status" value="1"/>
</dbReference>
<dbReference type="Proteomes" id="UP000014760">
    <property type="component" value="Unassembled WGS sequence"/>
</dbReference>
<name>R7TVY1_CAPTE</name>
<reference evidence="4" key="1">
    <citation type="submission" date="2012-12" db="EMBL/GenBank/DDBJ databases">
        <authorList>
            <person name="Hellsten U."/>
            <person name="Grimwood J."/>
            <person name="Chapman J.A."/>
            <person name="Shapiro H."/>
            <person name="Aerts A."/>
            <person name="Otillar R.P."/>
            <person name="Terry A.Y."/>
            <person name="Boore J.L."/>
            <person name="Simakov O."/>
            <person name="Marletaz F."/>
            <person name="Cho S.-J."/>
            <person name="Edsinger-Gonzales E."/>
            <person name="Havlak P."/>
            <person name="Kuo D.-H."/>
            <person name="Larsson T."/>
            <person name="Lv J."/>
            <person name="Arendt D."/>
            <person name="Savage R."/>
            <person name="Osoegawa K."/>
            <person name="de Jong P."/>
            <person name="Lindberg D.R."/>
            <person name="Seaver E.C."/>
            <person name="Weisblat D.A."/>
            <person name="Putnam N.H."/>
            <person name="Grigoriev I.V."/>
            <person name="Rokhsar D.S."/>
        </authorList>
    </citation>
    <scope>NUCLEOTIDE SEQUENCE</scope>
    <source>
        <strain evidence="4">I ESC-2004</strain>
    </source>
</reference>
<dbReference type="EMBL" id="AMQN01011961">
    <property type="status" value="NOT_ANNOTATED_CDS"/>
    <property type="molecule type" value="Genomic_DNA"/>
</dbReference>
<keyword evidence="1" id="KW-0472">Membrane</keyword>
<keyword evidence="4" id="KW-1185">Reference proteome</keyword>
<protein>
    <recommendedName>
        <fullName evidence="5">CARD domain-containing protein</fullName>
    </recommendedName>
</protein>
<reference evidence="2 4" key="2">
    <citation type="journal article" date="2013" name="Nature">
        <title>Insights into bilaterian evolution from three spiralian genomes.</title>
        <authorList>
            <person name="Simakov O."/>
            <person name="Marletaz F."/>
            <person name="Cho S.J."/>
            <person name="Edsinger-Gonzales E."/>
            <person name="Havlak P."/>
            <person name="Hellsten U."/>
            <person name="Kuo D.H."/>
            <person name="Larsson T."/>
            <person name="Lv J."/>
            <person name="Arendt D."/>
            <person name="Savage R."/>
            <person name="Osoegawa K."/>
            <person name="de Jong P."/>
            <person name="Grimwood J."/>
            <person name="Chapman J.A."/>
            <person name="Shapiro H."/>
            <person name="Aerts A."/>
            <person name="Otillar R.P."/>
            <person name="Terry A.Y."/>
            <person name="Boore J.L."/>
            <person name="Grigoriev I.V."/>
            <person name="Lindberg D.R."/>
            <person name="Seaver E.C."/>
            <person name="Weisblat D.A."/>
            <person name="Putnam N.H."/>
            <person name="Rokhsar D.S."/>
        </authorList>
    </citation>
    <scope>NUCLEOTIDE SEQUENCE</scope>
    <source>
        <strain evidence="2 4">I ESC-2004</strain>
    </source>
</reference>
<evidence type="ECO:0000313" key="2">
    <source>
        <dbReference type="EMBL" id="ELT95160.1"/>
    </source>
</evidence>
<keyword evidence="1" id="KW-0812">Transmembrane</keyword>
<accession>R7TVY1</accession>
<feature type="transmembrane region" description="Helical" evidence="1">
    <location>
        <begin position="414"/>
        <end position="433"/>
    </location>
</feature>
<sequence length="564" mass="64347">MSHNNSMSEFHRVLLKQNALFLMDNLNFLHRTFIDSLVQEPNMLPHELQDSMQQTMTSYDDKYGSGRNKACLYFLTKMKCRGPTAFQRIVAACKESQQFHVAAVLQADTLGKAKELAQGMTMTGDHRLMLRTNHKFLLENLILSEEFLRLLNNCENDDGSTTVILGDEFIDDLRTQVLENDTRTRNHQFLKHLTYCGSKAFPAFLNALCETQQNDVVGKLFDVVAPVSQPTPEKPILLRPQMMSAAGATLGTPPFAFSAPTRPPPPLMSSPQKRIVAKGSCVSQPHHVNGRKLDDDVIAGNLNDSPLLIAKRDMALRKLIENHKKLTQTIEPQFFSSQMIQDEALDMDECERLHNIQCRAPRAHAFIIYITKHLRNDDNISFGLKVYTSFVKAMKEVYPFLVPVFQLTLAADDVVVEITFVVVVGITVVLLLGSITPGRRLKRDTVFSELRRRSFDITSMAADGSITIAMRMLRRTGWEKKKREMEYRREKWNNKNCDRLYDFYLDGLFNDPFGSSVEYLTAVYLENEYERTLIQAAGVLTKKITTLSLSKRFMRNFKHLLCLS</sequence>
<dbReference type="CDD" id="cd01671">
    <property type="entry name" value="CARD"/>
    <property type="match status" value="1"/>
</dbReference>
<reference evidence="3" key="3">
    <citation type="submission" date="2015-06" db="UniProtKB">
        <authorList>
            <consortium name="EnsemblMetazoa"/>
        </authorList>
    </citation>
    <scope>IDENTIFICATION</scope>
</reference>
<evidence type="ECO:0008006" key="5">
    <source>
        <dbReference type="Google" id="ProtNLM"/>
    </source>
</evidence>
<dbReference type="Gene3D" id="1.10.533.10">
    <property type="entry name" value="Death Domain, Fas"/>
    <property type="match status" value="3"/>
</dbReference>
<dbReference type="AlphaFoldDB" id="R7TVY1"/>